<evidence type="ECO:0000256" key="5">
    <source>
        <dbReference type="SAM" id="SignalP"/>
    </source>
</evidence>
<name>A0ABY7VXF2_9BACT</name>
<keyword evidence="5" id="KW-0732">Signal</keyword>
<accession>A0ABY7VXF2</accession>
<feature type="chain" id="PRO_5047037778" description="Cytochrome c domain-containing protein" evidence="5">
    <location>
        <begin position="23"/>
        <end position="718"/>
    </location>
</feature>
<organism evidence="7 8">
    <name type="scientific">Lentisphaera profundi</name>
    <dbReference type="NCBI Taxonomy" id="1658616"/>
    <lineage>
        <taxon>Bacteria</taxon>
        <taxon>Pseudomonadati</taxon>
        <taxon>Lentisphaerota</taxon>
        <taxon>Lentisphaeria</taxon>
        <taxon>Lentisphaerales</taxon>
        <taxon>Lentisphaeraceae</taxon>
        <taxon>Lentisphaera</taxon>
    </lineage>
</organism>
<evidence type="ECO:0000256" key="2">
    <source>
        <dbReference type="ARBA" id="ARBA00022723"/>
    </source>
</evidence>
<evidence type="ECO:0000256" key="1">
    <source>
        <dbReference type="ARBA" id="ARBA00022617"/>
    </source>
</evidence>
<reference evidence="7 8" key="1">
    <citation type="submission" date="2023-02" db="EMBL/GenBank/DDBJ databases">
        <title>Genome sequence of Lentisphaera profundi SAORIC-696.</title>
        <authorList>
            <person name="Kim e."/>
            <person name="Cho J.-C."/>
            <person name="Choi A."/>
            <person name="Kang I."/>
        </authorList>
    </citation>
    <scope>NUCLEOTIDE SEQUENCE [LARGE SCALE GENOMIC DNA]</scope>
    <source>
        <strain evidence="7 8">SAORIC-696</strain>
    </source>
</reference>
<keyword evidence="1 4" id="KW-0349">Heme</keyword>
<dbReference type="InterPro" id="IPR009056">
    <property type="entry name" value="Cyt_c-like_dom"/>
</dbReference>
<feature type="signal peptide" evidence="5">
    <location>
        <begin position="1"/>
        <end position="22"/>
    </location>
</feature>
<dbReference type="PANTHER" id="PTHR33546">
    <property type="entry name" value="LARGE, MULTIFUNCTIONAL SECRETED PROTEIN-RELATED"/>
    <property type="match status" value="1"/>
</dbReference>
<evidence type="ECO:0000256" key="4">
    <source>
        <dbReference type="PROSITE-ProRule" id="PRU00433"/>
    </source>
</evidence>
<keyword evidence="3 4" id="KW-0408">Iron</keyword>
<dbReference type="InterPro" id="IPR008979">
    <property type="entry name" value="Galactose-bd-like_sf"/>
</dbReference>
<gene>
    <name evidence="7" type="ORF">PQO03_12185</name>
</gene>
<sequence>MKYFFIYLLFSLNIIANSILNAEQAVIISDSQAHVTEAKAIEYWSTKDSWIFYKIKIVNPGILNCVIEYATQHQHGAIVELSLANQKIKYEIKNTKGWQTYIQENIGSINIPKAGEYTLTIKPLTIPRGCVMNYKALHFTGTASKNIKIMNRPFTGSMFDYKNRSNEYARQAGFGDKLKSMNPSISYSDISPDLKQFRVSGLDFFSDGRLAISSWDSAGRVYILENPNAPKEEHKYTVFAEGLQEVLGLKIVDDKVYVVQKSELTLLEDQDNDGCADEYICISNKWPVSSNFHEFSFGPLFKDGKFYISLAIAVNPGGATTNPQMKDRGTIIEIDPITGDYKVVTAGLRTPNGLMMNTEGEMFVADNQGDYLPASKIMHIKQGAFYNHTYKPAHPYTKKTVTQPAIWLQQGEIGNSPTQGVFVPHGLYKGHLLIGDIHHGGLKRVVFEKVNDQYQGSLFRFTQGLRAGVNRMAFDSNNTLYLGGAGVSGNWKTNNQKNDGLMKVELYKTKPFEMLKIEAYSDGLTIHFSKRIKPELAWNIQHYQVTQWAYKPTHQYGGPKIDPQKLKITAVSISPDGKKASLKMNGMKANKVLYLRLSNSFQANTGEKLFVGDAYYTLNQIPHNKSLRLNKKPVSITLAKITQVEEKSHPGEALYRTMCMSCHSLDGSKLVGPSFKNMLGRKQTVIENGQEKEIVFNRHYITQSINNPSAQVSKGYQA</sequence>
<dbReference type="SUPFAM" id="SSF63829">
    <property type="entry name" value="Calcium-dependent phosphotriesterase"/>
    <property type="match status" value="1"/>
</dbReference>
<proteinExistence type="predicted"/>
<protein>
    <recommendedName>
        <fullName evidence="6">Cytochrome c domain-containing protein</fullName>
    </recommendedName>
</protein>
<dbReference type="RefSeq" id="WP_274153467.1">
    <property type="nucleotide sequence ID" value="NZ_CP117812.1"/>
</dbReference>
<evidence type="ECO:0000256" key="3">
    <source>
        <dbReference type="ARBA" id="ARBA00023004"/>
    </source>
</evidence>
<dbReference type="EMBL" id="CP117812">
    <property type="protein sequence ID" value="WDE98596.1"/>
    <property type="molecule type" value="Genomic_DNA"/>
</dbReference>
<dbReference type="SUPFAM" id="SSF46626">
    <property type="entry name" value="Cytochrome c"/>
    <property type="match status" value="1"/>
</dbReference>
<dbReference type="Gene3D" id="1.10.760.10">
    <property type="entry name" value="Cytochrome c-like domain"/>
    <property type="match status" value="1"/>
</dbReference>
<dbReference type="InterPro" id="IPR036909">
    <property type="entry name" value="Cyt_c-like_dom_sf"/>
</dbReference>
<dbReference type="SUPFAM" id="SSF49785">
    <property type="entry name" value="Galactose-binding domain-like"/>
    <property type="match status" value="1"/>
</dbReference>
<evidence type="ECO:0000259" key="6">
    <source>
        <dbReference type="PROSITE" id="PS51007"/>
    </source>
</evidence>
<keyword evidence="2 4" id="KW-0479">Metal-binding</keyword>
<evidence type="ECO:0000313" key="7">
    <source>
        <dbReference type="EMBL" id="WDE98596.1"/>
    </source>
</evidence>
<evidence type="ECO:0000313" key="8">
    <source>
        <dbReference type="Proteomes" id="UP001214250"/>
    </source>
</evidence>
<dbReference type="Gene3D" id="2.120.10.30">
    <property type="entry name" value="TolB, C-terminal domain"/>
    <property type="match status" value="1"/>
</dbReference>
<dbReference type="PANTHER" id="PTHR33546:SF1">
    <property type="entry name" value="LARGE, MULTIFUNCTIONAL SECRETED PROTEIN"/>
    <property type="match status" value="1"/>
</dbReference>
<dbReference type="PROSITE" id="PS51007">
    <property type="entry name" value="CYTC"/>
    <property type="match status" value="1"/>
</dbReference>
<feature type="domain" description="Cytochrome c" evidence="6">
    <location>
        <begin position="646"/>
        <end position="718"/>
    </location>
</feature>
<keyword evidence="8" id="KW-1185">Reference proteome</keyword>
<dbReference type="Gene3D" id="2.60.120.260">
    <property type="entry name" value="Galactose-binding domain-like"/>
    <property type="match status" value="1"/>
</dbReference>
<dbReference type="Proteomes" id="UP001214250">
    <property type="component" value="Chromosome 2"/>
</dbReference>
<dbReference type="InterPro" id="IPR011042">
    <property type="entry name" value="6-blade_b-propeller_TolB-like"/>
</dbReference>
<dbReference type="Pfam" id="PF23500">
    <property type="entry name" value="DUF7133"/>
    <property type="match status" value="1"/>
</dbReference>
<dbReference type="InterPro" id="IPR055557">
    <property type="entry name" value="DUF7133"/>
</dbReference>